<proteinExistence type="predicted"/>
<gene>
    <name evidence="1" type="ORF">FF011L_43430</name>
</gene>
<name>A0A517MKX3_9BACT</name>
<dbReference type="Proteomes" id="UP000320672">
    <property type="component" value="Chromosome"/>
</dbReference>
<accession>A0A517MKX3</accession>
<sequence length="101" mass="11320">MVSGDGRALVLKSAIRNKSEIFRIERRPTSGALNAAPQVSEFALTGVVTCPPSPAVARRWFLPHYCPRGTNRVANLQSRSENVTYRFSRLEQNAAIFLRFQ</sequence>
<keyword evidence="2" id="KW-1185">Reference proteome</keyword>
<reference evidence="1 2" key="1">
    <citation type="submission" date="2019-02" db="EMBL/GenBank/DDBJ databases">
        <title>Deep-cultivation of Planctomycetes and their phenomic and genomic characterization uncovers novel biology.</title>
        <authorList>
            <person name="Wiegand S."/>
            <person name="Jogler M."/>
            <person name="Boedeker C."/>
            <person name="Pinto D."/>
            <person name="Vollmers J."/>
            <person name="Rivas-Marin E."/>
            <person name="Kohn T."/>
            <person name="Peeters S.H."/>
            <person name="Heuer A."/>
            <person name="Rast P."/>
            <person name="Oberbeckmann S."/>
            <person name="Bunk B."/>
            <person name="Jeske O."/>
            <person name="Meyerdierks A."/>
            <person name="Storesund J.E."/>
            <person name="Kallscheuer N."/>
            <person name="Luecker S."/>
            <person name="Lage O.M."/>
            <person name="Pohl T."/>
            <person name="Merkel B.J."/>
            <person name="Hornburger P."/>
            <person name="Mueller R.-W."/>
            <person name="Bruemmer F."/>
            <person name="Labrenz M."/>
            <person name="Spormann A.M."/>
            <person name="Op den Camp H."/>
            <person name="Overmann J."/>
            <person name="Amann R."/>
            <person name="Jetten M.S.M."/>
            <person name="Mascher T."/>
            <person name="Medema M.H."/>
            <person name="Devos D.P."/>
            <person name="Kaster A.-K."/>
            <person name="Ovreas L."/>
            <person name="Rohde M."/>
            <person name="Galperin M.Y."/>
            <person name="Jogler C."/>
        </authorList>
    </citation>
    <scope>NUCLEOTIDE SEQUENCE [LARGE SCALE GENOMIC DNA]</scope>
    <source>
        <strain evidence="1 2">FF011L</strain>
    </source>
</reference>
<dbReference type="EMBL" id="CP036262">
    <property type="protein sequence ID" value="QDS95546.1"/>
    <property type="molecule type" value="Genomic_DNA"/>
</dbReference>
<protein>
    <submittedName>
        <fullName evidence="1">Uncharacterized protein</fullName>
    </submittedName>
</protein>
<dbReference type="AlphaFoldDB" id="A0A517MKX3"/>
<evidence type="ECO:0000313" key="1">
    <source>
        <dbReference type="EMBL" id="QDS95546.1"/>
    </source>
</evidence>
<dbReference type="KEGG" id="rml:FF011L_43430"/>
<evidence type="ECO:0000313" key="2">
    <source>
        <dbReference type="Proteomes" id="UP000320672"/>
    </source>
</evidence>
<organism evidence="1 2">
    <name type="scientific">Roseimaritima multifibrata</name>
    <dbReference type="NCBI Taxonomy" id="1930274"/>
    <lineage>
        <taxon>Bacteria</taxon>
        <taxon>Pseudomonadati</taxon>
        <taxon>Planctomycetota</taxon>
        <taxon>Planctomycetia</taxon>
        <taxon>Pirellulales</taxon>
        <taxon>Pirellulaceae</taxon>
        <taxon>Roseimaritima</taxon>
    </lineage>
</organism>